<evidence type="ECO:0000259" key="2">
    <source>
        <dbReference type="PROSITE" id="PS50943"/>
    </source>
</evidence>
<evidence type="ECO:0000313" key="4">
    <source>
        <dbReference type="Proteomes" id="UP000009874"/>
    </source>
</evidence>
<sequence>MIGKRLHDLRVARGLSLRGLAEIAGVSPTLLSQVEREVTEPSLTTLRSLSAVFGESMSALFADPGAPAVWHSRPGERTTLMGPKGGVSYERLTRGNGQMEVLRAVFAPGQFSAEDGLRHPSLECVYVITGILTAEIAGTVHTVAAGESITFDAQQSHRYRNNGDKDAEVIVSITPPVP</sequence>
<dbReference type="AlphaFoldDB" id="K9DU24"/>
<dbReference type="InterPro" id="IPR014710">
    <property type="entry name" value="RmlC-like_jellyroll"/>
</dbReference>
<dbReference type="InterPro" id="IPR011051">
    <property type="entry name" value="RmlC_Cupin_sf"/>
</dbReference>
<dbReference type="GO" id="GO:0003677">
    <property type="term" value="F:DNA binding"/>
    <property type="evidence" value="ECO:0007669"/>
    <property type="project" value="UniProtKB-KW"/>
</dbReference>
<gene>
    <name evidence="3" type="ORF">HMPREF9710_03987</name>
</gene>
<dbReference type="SUPFAM" id="SSF47413">
    <property type="entry name" value="lambda repressor-like DNA-binding domains"/>
    <property type="match status" value="1"/>
</dbReference>
<dbReference type="eggNOG" id="COG1917">
    <property type="taxonomic scope" value="Bacteria"/>
</dbReference>
<dbReference type="PANTHER" id="PTHR46797">
    <property type="entry name" value="HTH-TYPE TRANSCRIPTIONAL REGULATOR"/>
    <property type="match status" value="1"/>
</dbReference>
<comment type="caution">
    <text evidence="3">The sequence shown here is derived from an EMBL/GenBank/DDBJ whole genome shotgun (WGS) entry which is preliminary data.</text>
</comment>
<reference evidence="3 4" key="1">
    <citation type="submission" date="2012-09" db="EMBL/GenBank/DDBJ databases">
        <title>The Genome Sequence of Massilia timonae CCUG 45783.</title>
        <authorList>
            <consortium name="The Broad Institute Genome Sequencing Platform"/>
            <person name="Earl A."/>
            <person name="Ward D."/>
            <person name="Feldgarden M."/>
            <person name="Gevers D."/>
            <person name="Huys G."/>
            <person name="Walker B."/>
            <person name="Young S.K."/>
            <person name="Zeng Q."/>
            <person name="Gargeya S."/>
            <person name="Fitzgerald M."/>
            <person name="Haas B."/>
            <person name="Abouelleil A."/>
            <person name="Alvarado L."/>
            <person name="Arachchi H.M."/>
            <person name="Berlin A.M."/>
            <person name="Chapman S.B."/>
            <person name="Goldberg J."/>
            <person name="Griggs A."/>
            <person name="Gujja S."/>
            <person name="Hansen M."/>
            <person name="Howarth C."/>
            <person name="Imamovic A."/>
            <person name="Larimer J."/>
            <person name="McCowen C."/>
            <person name="Montmayeur A."/>
            <person name="Murphy C."/>
            <person name="Neiman D."/>
            <person name="Pearson M."/>
            <person name="Priest M."/>
            <person name="Roberts A."/>
            <person name="Saif S."/>
            <person name="Shea T."/>
            <person name="Sisk P."/>
            <person name="Sykes S."/>
            <person name="Wortman J."/>
            <person name="Nusbaum C."/>
            <person name="Birren B."/>
        </authorList>
    </citation>
    <scope>NUCLEOTIDE SEQUENCE [LARGE SCALE GENOMIC DNA]</scope>
    <source>
        <strain evidence="3 4">CCUG 45783</strain>
    </source>
</reference>
<dbReference type="InterPro" id="IPR013096">
    <property type="entry name" value="Cupin_2"/>
</dbReference>
<evidence type="ECO:0000313" key="3">
    <source>
        <dbReference type="EMBL" id="EKU80820.1"/>
    </source>
</evidence>
<name>K9DU24_9BURK</name>
<dbReference type="PROSITE" id="PS50943">
    <property type="entry name" value="HTH_CROC1"/>
    <property type="match status" value="1"/>
</dbReference>
<dbReference type="PANTHER" id="PTHR46797:SF1">
    <property type="entry name" value="METHYLPHOSPHONATE SYNTHASE"/>
    <property type="match status" value="1"/>
</dbReference>
<dbReference type="CDD" id="cd00093">
    <property type="entry name" value="HTH_XRE"/>
    <property type="match status" value="1"/>
</dbReference>
<dbReference type="RefSeq" id="WP_005669372.1">
    <property type="nucleotide sequence ID" value="NZ_JH992924.1"/>
</dbReference>
<dbReference type="EMBL" id="AGZI01000049">
    <property type="protein sequence ID" value="EKU80820.1"/>
    <property type="molecule type" value="Genomic_DNA"/>
</dbReference>
<dbReference type="InterPro" id="IPR010982">
    <property type="entry name" value="Lambda_DNA-bd_dom_sf"/>
</dbReference>
<dbReference type="HOGENOM" id="CLU_085376_1_2_4"/>
<dbReference type="GO" id="GO:0003700">
    <property type="term" value="F:DNA-binding transcription factor activity"/>
    <property type="evidence" value="ECO:0007669"/>
    <property type="project" value="TreeGrafter"/>
</dbReference>
<dbReference type="PATRIC" id="fig|883126.3.peg.4015"/>
<dbReference type="GO" id="GO:0005829">
    <property type="term" value="C:cytosol"/>
    <property type="evidence" value="ECO:0007669"/>
    <property type="project" value="TreeGrafter"/>
</dbReference>
<proteinExistence type="predicted"/>
<keyword evidence="1" id="KW-0238">DNA-binding</keyword>
<feature type="domain" description="HTH cro/C1-type" evidence="2">
    <location>
        <begin position="6"/>
        <end position="60"/>
    </location>
</feature>
<keyword evidence="4" id="KW-1185">Reference proteome</keyword>
<organism evidence="3 4">
    <name type="scientific">Massilia timonae CCUG 45783</name>
    <dbReference type="NCBI Taxonomy" id="883126"/>
    <lineage>
        <taxon>Bacteria</taxon>
        <taxon>Pseudomonadati</taxon>
        <taxon>Pseudomonadota</taxon>
        <taxon>Betaproteobacteria</taxon>
        <taxon>Burkholderiales</taxon>
        <taxon>Oxalobacteraceae</taxon>
        <taxon>Telluria group</taxon>
        <taxon>Massilia</taxon>
    </lineage>
</organism>
<dbReference type="Pfam" id="PF07883">
    <property type="entry name" value="Cupin_2"/>
    <property type="match status" value="1"/>
</dbReference>
<accession>K9DU24</accession>
<evidence type="ECO:0000256" key="1">
    <source>
        <dbReference type="ARBA" id="ARBA00023125"/>
    </source>
</evidence>
<dbReference type="Proteomes" id="UP000009874">
    <property type="component" value="Unassembled WGS sequence"/>
</dbReference>
<dbReference type="InterPro" id="IPR050807">
    <property type="entry name" value="TransReg_Diox_bact_type"/>
</dbReference>
<dbReference type="CDD" id="cd02209">
    <property type="entry name" value="cupin_XRE_C"/>
    <property type="match status" value="1"/>
</dbReference>
<protein>
    <recommendedName>
        <fullName evidence="2">HTH cro/C1-type domain-containing protein</fullName>
    </recommendedName>
</protein>
<dbReference type="SUPFAM" id="SSF51182">
    <property type="entry name" value="RmlC-like cupins"/>
    <property type="match status" value="1"/>
</dbReference>
<dbReference type="Gene3D" id="2.60.120.10">
    <property type="entry name" value="Jelly Rolls"/>
    <property type="match status" value="1"/>
</dbReference>
<dbReference type="InterPro" id="IPR001387">
    <property type="entry name" value="Cro/C1-type_HTH"/>
</dbReference>
<dbReference type="OrthoDB" id="9805356at2"/>
<dbReference type="Gene3D" id="1.10.260.40">
    <property type="entry name" value="lambda repressor-like DNA-binding domains"/>
    <property type="match status" value="1"/>
</dbReference>
<dbReference type="eggNOG" id="COG1396">
    <property type="taxonomic scope" value="Bacteria"/>
</dbReference>
<dbReference type="Pfam" id="PF01381">
    <property type="entry name" value="HTH_3"/>
    <property type="match status" value="1"/>
</dbReference>
<dbReference type="SMART" id="SM00530">
    <property type="entry name" value="HTH_XRE"/>
    <property type="match status" value="1"/>
</dbReference>